<dbReference type="EMBL" id="CAADRP010001707">
    <property type="protein sequence ID" value="VFU49369.1"/>
    <property type="molecule type" value="Genomic_DNA"/>
</dbReference>
<sequence length="79" mass="9149">MYIVIILQLSVVYTNDRTPNSSVKLFYSHCRLRTIQHMGQPNRNIVLTLKELGSKGNFYQDNKDWHLLGNLTRTTTPPS</sequence>
<reference evidence="1" key="1">
    <citation type="submission" date="2019-03" db="EMBL/GenBank/DDBJ databases">
        <authorList>
            <person name="Mank J."/>
            <person name="Almeida P."/>
        </authorList>
    </citation>
    <scope>NUCLEOTIDE SEQUENCE</scope>
    <source>
        <strain evidence="1">78183</strain>
    </source>
</reference>
<proteinExistence type="predicted"/>
<dbReference type="AlphaFoldDB" id="A0A6N2MA88"/>
<evidence type="ECO:0000313" key="1">
    <source>
        <dbReference type="EMBL" id="VFU49369.1"/>
    </source>
</evidence>
<gene>
    <name evidence="1" type="ORF">SVIM_LOCUS325230</name>
</gene>
<protein>
    <submittedName>
        <fullName evidence="1">Uncharacterized protein</fullName>
    </submittedName>
</protein>
<name>A0A6N2MA88_SALVM</name>
<organism evidence="1">
    <name type="scientific">Salix viminalis</name>
    <name type="common">Common osier</name>
    <name type="synonym">Basket willow</name>
    <dbReference type="NCBI Taxonomy" id="40686"/>
    <lineage>
        <taxon>Eukaryota</taxon>
        <taxon>Viridiplantae</taxon>
        <taxon>Streptophyta</taxon>
        <taxon>Embryophyta</taxon>
        <taxon>Tracheophyta</taxon>
        <taxon>Spermatophyta</taxon>
        <taxon>Magnoliopsida</taxon>
        <taxon>eudicotyledons</taxon>
        <taxon>Gunneridae</taxon>
        <taxon>Pentapetalae</taxon>
        <taxon>rosids</taxon>
        <taxon>fabids</taxon>
        <taxon>Malpighiales</taxon>
        <taxon>Salicaceae</taxon>
        <taxon>Saliceae</taxon>
        <taxon>Salix</taxon>
    </lineage>
</organism>
<accession>A0A6N2MA88</accession>